<name>A0A559JQB1_9BACL</name>
<comment type="caution">
    <text evidence="1">The sequence shown here is derived from an EMBL/GenBank/DDBJ whole genome shotgun (WGS) entry which is preliminary data.</text>
</comment>
<evidence type="ECO:0000313" key="2">
    <source>
        <dbReference type="Proteomes" id="UP000316330"/>
    </source>
</evidence>
<evidence type="ECO:0000313" key="1">
    <source>
        <dbReference type="EMBL" id="TVY02050.1"/>
    </source>
</evidence>
<dbReference type="RefSeq" id="WP_144699556.1">
    <property type="nucleotide sequence ID" value="NZ_VNJJ01000003.1"/>
</dbReference>
<accession>A0A559JQB1</accession>
<proteinExistence type="predicted"/>
<dbReference type="AlphaFoldDB" id="A0A559JQB1"/>
<gene>
    <name evidence="1" type="ORF">FPZ45_06305</name>
</gene>
<keyword evidence="2" id="KW-1185">Reference proteome</keyword>
<dbReference type="OrthoDB" id="2928548at2"/>
<dbReference type="EMBL" id="VNJJ01000003">
    <property type="protein sequence ID" value="TVY02050.1"/>
    <property type="molecule type" value="Genomic_DNA"/>
</dbReference>
<sequence>MNLGQQKACVIFNKLAVNNIENSSGIFIGTNMALGWTSYSKENQGLGRFSNTTLTNALGVVHDPDLIDMPIEEVRNITLMETSNSLQQNAIDFNAIYANSIQNTSALDLGDNKQLGWRTARKVNEGFGRILGRNLLKQVANTIADNDFVDAHFSNQGIINENIQTAEKNISINQNKPNTDDTTDQS</sequence>
<dbReference type="Proteomes" id="UP000316330">
    <property type="component" value="Unassembled WGS sequence"/>
</dbReference>
<reference evidence="1 2" key="1">
    <citation type="submission" date="2019-07" db="EMBL/GenBank/DDBJ databases">
        <authorList>
            <person name="Kim J."/>
        </authorList>
    </citation>
    <scope>NUCLEOTIDE SEQUENCE [LARGE SCALE GENOMIC DNA]</scope>
    <source>
        <strain evidence="1 2">G13</strain>
    </source>
</reference>
<protein>
    <submittedName>
        <fullName evidence="1">Uncharacterized protein</fullName>
    </submittedName>
</protein>
<organism evidence="1 2">
    <name type="scientific">Cohnella terricola</name>
    <dbReference type="NCBI Taxonomy" id="1289167"/>
    <lineage>
        <taxon>Bacteria</taxon>
        <taxon>Bacillati</taxon>
        <taxon>Bacillota</taxon>
        <taxon>Bacilli</taxon>
        <taxon>Bacillales</taxon>
        <taxon>Paenibacillaceae</taxon>
        <taxon>Cohnella</taxon>
    </lineage>
</organism>